<organism evidence="1">
    <name type="scientific">Brandeis virus</name>
    <dbReference type="NCBI Taxonomy" id="2169477"/>
    <lineage>
        <taxon>Viruses</taxon>
        <taxon>Riboviria</taxon>
    </lineage>
</organism>
<name>A0A2R4SV64_9VIRU</name>
<accession>A0A2R4SV64</accession>
<dbReference type="EMBL" id="MF953177">
    <property type="protein sequence ID" value="AVZ66287.1"/>
    <property type="molecule type" value="Genomic_RNA"/>
</dbReference>
<evidence type="ECO:0000313" key="1">
    <source>
        <dbReference type="EMBL" id="AVZ66287.1"/>
    </source>
</evidence>
<proteinExistence type="predicted"/>
<reference evidence="1" key="1">
    <citation type="journal article" date="2018" name="Virus Evol.">
        <title>The virome of Drosophila suzukii, an invasive pest of soft fruit.</title>
        <authorList>
            <person name="Medd N.C."/>
            <person name="Fellous S."/>
            <person name="Waldron F.M."/>
            <person name="Xuereb A."/>
            <person name="Nakai M."/>
            <person name="Cross J.V."/>
            <person name="Obbard D.J."/>
        </authorList>
    </citation>
    <scope>NUCLEOTIDE SEQUENCE</scope>
    <source>
        <strain evidence="1">FR1</strain>
    </source>
</reference>
<protein>
    <submittedName>
        <fullName evidence="1">Uncharacterized protein</fullName>
    </submittedName>
</protein>
<sequence length="134" mass="15144">MTIFPQWPVYLNHNALFSPVMSEISLPAALAFMRASVATQVDIAVRVRASQNRDYVLFDPDYHRVNREMINGYRVEVDTYGRHAVLNTASQKSLNFSQYFGLVSSLNKDIVSLDGKVYLKAISKTISRSNLPSE</sequence>